<accession>A0AAW1YLW0</accession>
<dbReference type="Proteomes" id="UP001457282">
    <property type="component" value="Unassembled WGS sequence"/>
</dbReference>
<comment type="caution">
    <text evidence="3">The sequence shown here is derived from an EMBL/GenBank/DDBJ whole genome shotgun (WGS) entry which is preliminary data.</text>
</comment>
<organism evidence="3 4">
    <name type="scientific">Rubus argutus</name>
    <name type="common">Southern blackberry</name>
    <dbReference type="NCBI Taxonomy" id="59490"/>
    <lineage>
        <taxon>Eukaryota</taxon>
        <taxon>Viridiplantae</taxon>
        <taxon>Streptophyta</taxon>
        <taxon>Embryophyta</taxon>
        <taxon>Tracheophyta</taxon>
        <taxon>Spermatophyta</taxon>
        <taxon>Magnoliopsida</taxon>
        <taxon>eudicotyledons</taxon>
        <taxon>Gunneridae</taxon>
        <taxon>Pentapetalae</taxon>
        <taxon>rosids</taxon>
        <taxon>fabids</taxon>
        <taxon>Rosales</taxon>
        <taxon>Rosaceae</taxon>
        <taxon>Rosoideae</taxon>
        <taxon>Rosoideae incertae sedis</taxon>
        <taxon>Rubus</taxon>
    </lineage>
</organism>
<keyword evidence="4" id="KW-1185">Reference proteome</keyword>
<evidence type="ECO:0000313" key="3">
    <source>
        <dbReference type="EMBL" id="KAK9949465.1"/>
    </source>
</evidence>
<evidence type="ECO:0008006" key="5">
    <source>
        <dbReference type="Google" id="ProtNLM"/>
    </source>
</evidence>
<dbReference type="InterPro" id="IPR056244">
    <property type="entry name" value="RRM_DEAH11/12"/>
</dbReference>
<feature type="domain" description="DEAH11/12 RRM" evidence="2">
    <location>
        <begin position="136"/>
        <end position="212"/>
    </location>
</feature>
<dbReference type="Pfam" id="PF24637">
    <property type="entry name" value="RRM_DEAH11"/>
    <property type="match status" value="1"/>
</dbReference>
<dbReference type="AlphaFoldDB" id="A0AAW1YLW0"/>
<dbReference type="Pfam" id="PF24475">
    <property type="entry name" value="RBD_DEAH11"/>
    <property type="match status" value="1"/>
</dbReference>
<sequence length="227" mass="25549">MALVWLKRFCGKGNVYLHHLVSCVRTICNDELISIKVDYYQNEIMLFATSQNMDRVEKVVYDALECGTKTDATGQESVDRGNWARVTFLTPDAAQRAVALNESEFKGSILKAIPLQVAGDHKVFPLLAVRATVVWPRRQSNGFAIVKCDMDDVGLMVDDFSNLIIGGRNIRCEPSKRSMDSVVISGLNKDLSENEILDLLRTATSRRILDFFSGQRGCCRKSTMWYL</sequence>
<evidence type="ECO:0000259" key="2">
    <source>
        <dbReference type="Pfam" id="PF24637"/>
    </source>
</evidence>
<proteinExistence type="predicted"/>
<evidence type="ECO:0000313" key="4">
    <source>
        <dbReference type="Proteomes" id="UP001457282"/>
    </source>
</evidence>
<dbReference type="InterPro" id="IPR056248">
    <property type="entry name" value="RBD_DEAH11/12"/>
</dbReference>
<gene>
    <name evidence="3" type="ORF">M0R45_004984</name>
</gene>
<feature type="domain" description="DEAH11/12 RNA-binding" evidence="1">
    <location>
        <begin position="56"/>
        <end position="116"/>
    </location>
</feature>
<reference evidence="3 4" key="1">
    <citation type="journal article" date="2023" name="G3 (Bethesda)">
        <title>A chromosome-length genome assembly and annotation of blackberry (Rubus argutus, cv. 'Hillquist').</title>
        <authorList>
            <person name="Bruna T."/>
            <person name="Aryal R."/>
            <person name="Dudchenko O."/>
            <person name="Sargent D.J."/>
            <person name="Mead D."/>
            <person name="Buti M."/>
            <person name="Cavallini A."/>
            <person name="Hytonen T."/>
            <person name="Andres J."/>
            <person name="Pham M."/>
            <person name="Weisz D."/>
            <person name="Mascagni F."/>
            <person name="Usai G."/>
            <person name="Natali L."/>
            <person name="Bassil N."/>
            <person name="Fernandez G.E."/>
            <person name="Lomsadze A."/>
            <person name="Armour M."/>
            <person name="Olukolu B."/>
            <person name="Poorten T."/>
            <person name="Britton C."/>
            <person name="Davik J."/>
            <person name="Ashrafi H."/>
            <person name="Aiden E.L."/>
            <person name="Borodovsky M."/>
            <person name="Worthington M."/>
        </authorList>
    </citation>
    <scope>NUCLEOTIDE SEQUENCE [LARGE SCALE GENOMIC DNA]</scope>
    <source>
        <strain evidence="3">PI 553951</strain>
    </source>
</reference>
<evidence type="ECO:0000259" key="1">
    <source>
        <dbReference type="Pfam" id="PF24475"/>
    </source>
</evidence>
<dbReference type="CDD" id="cd00590">
    <property type="entry name" value="RRM_SF"/>
    <property type="match status" value="1"/>
</dbReference>
<protein>
    <recommendedName>
        <fullName evidence="5">RRM domain-containing protein</fullName>
    </recommendedName>
</protein>
<name>A0AAW1YLW0_RUBAR</name>
<dbReference type="EMBL" id="JBEDUW010000001">
    <property type="protein sequence ID" value="KAK9949465.1"/>
    <property type="molecule type" value="Genomic_DNA"/>
</dbReference>